<dbReference type="EMBL" id="CBTJ020000118">
    <property type="protein sequence ID" value="CDI04761.1"/>
    <property type="molecule type" value="Genomic_DNA"/>
</dbReference>
<gene>
    <name evidence="2" type="ORF">BN873_p60021</name>
</gene>
<comment type="caution">
    <text evidence="2">The sequence shown here is derived from an EMBL/GenBank/DDBJ whole genome shotgun (WGS) entry which is preliminary data.</text>
</comment>
<reference evidence="2" key="1">
    <citation type="submission" date="2013-07" db="EMBL/GenBank/DDBJ databases">
        <authorList>
            <person name="McIlroy S."/>
        </authorList>
    </citation>
    <scope>NUCLEOTIDE SEQUENCE [LARGE SCALE GENOMIC DNA]</scope>
    <source>
        <strain evidence="2">Run_A_D11</strain>
    </source>
</reference>
<dbReference type="RefSeq" id="WP_048677163.1">
    <property type="nucleotide sequence ID" value="NZ_CBTJ020000118.1"/>
</dbReference>
<sequence length="63" mass="6535">MKESLPYPVLSGPVAGLALLIAGIVGVGFLAYDLGERVGYAKEGLAQRAVHPPAPKPPPAKER</sequence>
<protein>
    <submittedName>
        <fullName evidence="2">Uncharacterized protein</fullName>
    </submittedName>
</protein>
<accession>W6M9S1</accession>
<feature type="transmembrane region" description="Helical" evidence="1">
    <location>
        <begin position="12"/>
        <end position="32"/>
    </location>
</feature>
<reference evidence="2" key="2">
    <citation type="submission" date="2014-03" db="EMBL/GenBank/DDBJ databases">
        <title>Candidatus Competibacter-lineage genomes retrieved from metagenomes reveal functional metabolic diversity.</title>
        <authorList>
            <person name="McIlroy S.J."/>
            <person name="Albertsen M."/>
            <person name="Andresen E.K."/>
            <person name="Saunders A.M."/>
            <person name="Kristiansen R."/>
            <person name="Stokholm-Bjerregaard M."/>
            <person name="Nielsen K.L."/>
            <person name="Nielsen P.H."/>
        </authorList>
    </citation>
    <scope>NUCLEOTIDE SEQUENCE</scope>
    <source>
        <strain evidence="2">Run_A_D11</strain>
    </source>
</reference>
<organism evidence="2 3">
    <name type="scientific">Candidatus Competibacter denitrificans Run_A_D11</name>
    <dbReference type="NCBI Taxonomy" id="1400863"/>
    <lineage>
        <taxon>Bacteria</taxon>
        <taxon>Pseudomonadati</taxon>
        <taxon>Pseudomonadota</taxon>
        <taxon>Gammaproteobacteria</taxon>
        <taxon>Candidatus Competibacteraceae</taxon>
        <taxon>Candidatus Competibacter</taxon>
    </lineage>
</organism>
<keyword evidence="1" id="KW-1133">Transmembrane helix</keyword>
<keyword evidence="3" id="KW-1185">Reference proteome</keyword>
<proteinExistence type="predicted"/>
<keyword evidence="1" id="KW-0812">Transmembrane</keyword>
<dbReference type="Proteomes" id="UP000035760">
    <property type="component" value="Unassembled WGS sequence"/>
</dbReference>
<evidence type="ECO:0000313" key="3">
    <source>
        <dbReference type="Proteomes" id="UP000035760"/>
    </source>
</evidence>
<name>W6M9S1_9GAMM</name>
<keyword evidence="1" id="KW-0472">Membrane</keyword>
<evidence type="ECO:0000256" key="1">
    <source>
        <dbReference type="SAM" id="Phobius"/>
    </source>
</evidence>
<dbReference type="AlphaFoldDB" id="W6M9S1"/>
<evidence type="ECO:0000313" key="2">
    <source>
        <dbReference type="EMBL" id="CDI04761.1"/>
    </source>
</evidence>